<sequence>MKKVLAFVALMMFNSSVFARDGVITCWYQNGVNYVKTPSGVTVNNLRVQDIERYNTGWYFVLNGVKHYVTGAVCSIAIGN</sequence>
<name>E1A249_9CAUD</name>
<proteinExistence type="predicted"/>
<accession>E1A249</accession>
<reference evidence="1 2" key="1">
    <citation type="journal article" date="2012" name="Vet. Microbiol.">
        <title>Complete genome sequence and characterization of a broad-host range T4-like bacteriophage phiAS5 infecting Aeromonas salmonicida subsp. salmonicida.</title>
        <authorList>
            <person name="Kim J.H."/>
            <person name="Son J.S."/>
            <person name="Choi Y.J."/>
            <person name="Choresca C.H.Jr."/>
            <person name="Shin S.P."/>
            <person name="Han J.E."/>
            <person name="Jun J.W."/>
            <person name="Park S.C."/>
        </authorList>
    </citation>
    <scope>NUCLEOTIDE SEQUENCE [LARGE SCALE GENOMIC DNA]</scope>
</reference>
<keyword evidence="2" id="KW-1185">Reference proteome</keyword>
<dbReference type="Proteomes" id="UP000002236">
    <property type="component" value="Segment"/>
</dbReference>
<dbReference type="EMBL" id="HM452126">
    <property type="protein sequence ID" value="ADM80138.1"/>
    <property type="molecule type" value="Genomic_DNA"/>
</dbReference>
<evidence type="ECO:0000313" key="2">
    <source>
        <dbReference type="Proteomes" id="UP000002236"/>
    </source>
</evidence>
<protein>
    <submittedName>
        <fullName evidence="1">Uncharacterized protein</fullName>
    </submittedName>
</protein>
<evidence type="ECO:0000313" key="1">
    <source>
        <dbReference type="EMBL" id="ADM80138.1"/>
    </source>
</evidence>
<gene>
    <name evidence="1" type="ORF">phiAS5_ORF0295</name>
</gene>
<dbReference type="RefSeq" id="YP_003969584.1">
    <property type="nucleotide sequence ID" value="NC_014636.1"/>
</dbReference>
<dbReference type="OrthoDB" id="37606at10239"/>
<dbReference type="KEGG" id="vg:9861702"/>
<organism evidence="1 2">
    <name type="scientific">Aeromonas phage phiAS5</name>
    <dbReference type="NCBI Taxonomy" id="879630"/>
    <lineage>
        <taxon>Viruses</taxon>
        <taxon>Duplodnaviria</taxon>
        <taxon>Heunggongvirae</taxon>
        <taxon>Uroviricota</taxon>
        <taxon>Caudoviricetes</taxon>
        <taxon>Pantevenvirales</taxon>
        <taxon>Straboviridae</taxon>
        <taxon>Chrysonvirus</taxon>
        <taxon>Chrysonvirus as5</taxon>
    </lineage>
</organism>
<dbReference type="GeneID" id="9861702"/>